<reference evidence="3" key="1">
    <citation type="submission" date="2022-04" db="EMBL/GenBank/DDBJ databases">
        <authorList>
            <person name="Xu L."/>
            <person name="Lv Z."/>
        </authorList>
    </citation>
    <scope>NUCLEOTIDE SEQUENCE</scope>
    <source>
        <strain evidence="3">LV_2022a</strain>
    </source>
</reference>
<comment type="caution">
    <text evidence="3">The sequence shown here is derived from an EMBL/GenBank/DDBJ whole genome shotgun (WGS) entry which is preliminary data.</text>
</comment>
<evidence type="ECO:0000313" key="3">
    <source>
        <dbReference type="EMBL" id="KAK4467424.1"/>
    </source>
</evidence>
<dbReference type="Proteomes" id="UP001292079">
    <property type="component" value="Unassembled WGS sequence"/>
</dbReference>
<dbReference type="Gene3D" id="3.40.50.2000">
    <property type="entry name" value="Glycogen Phosphorylase B"/>
    <property type="match status" value="2"/>
</dbReference>
<dbReference type="SUPFAM" id="SSF53756">
    <property type="entry name" value="UDP-Glycosyltransferase/glycogen phosphorylase"/>
    <property type="match status" value="1"/>
</dbReference>
<proteinExistence type="predicted"/>
<dbReference type="PANTHER" id="PTHR46660">
    <property type="match status" value="1"/>
</dbReference>
<dbReference type="GO" id="GO:0016757">
    <property type="term" value="F:glycosyltransferase activity"/>
    <property type="evidence" value="ECO:0007669"/>
    <property type="project" value="UniProtKB-KW"/>
</dbReference>
<evidence type="ECO:0000256" key="1">
    <source>
        <dbReference type="ARBA" id="ARBA00022676"/>
    </source>
</evidence>
<dbReference type="PANTHER" id="PTHR46660:SF2">
    <property type="entry name" value="GLYCOSYLTRANSFERASE 1 DOMAIN-CONTAINING PROTEIN 1"/>
    <property type="match status" value="1"/>
</dbReference>
<accession>A0AAE2D182</accession>
<feature type="domain" description="Glycosyl transferase family 1" evidence="2">
    <location>
        <begin position="171"/>
        <end position="337"/>
    </location>
</feature>
<reference evidence="3" key="2">
    <citation type="journal article" date="2023" name="Infect Dis Poverty">
        <title>Chromosome-scale genome of the human blood fluke Schistosoma mekongi and its implications for public health.</title>
        <authorList>
            <person name="Zhou M."/>
            <person name="Xu L."/>
            <person name="Xu D."/>
            <person name="Chen W."/>
            <person name="Khan J."/>
            <person name="Hu Y."/>
            <person name="Huang H."/>
            <person name="Wei H."/>
            <person name="Zhang Y."/>
            <person name="Chusongsang P."/>
            <person name="Tanasarnprasert K."/>
            <person name="Hu X."/>
            <person name="Limpanont Y."/>
            <person name="Lv Z."/>
        </authorList>
    </citation>
    <scope>NUCLEOTIDE SEQUENCE</scope>
    <source>
        <strain evidence="3">LV_2022a</strain>
    </source>
</reference>
<gene>
    <name evidence="3" type="ORF">MN116_009076</name>
</gene>
<sequence length="365" mass="41371">MYCLVLCKETFGSGNLSTALYIREILELYLEAEFIKIANVISESSLKTVENFNRSTSNPKLVVALHLRQCSHLVSLLDKSIPVLSIATGTDLNMDKKNEVYFRLMTHLVKRSFAVVLLNQPMLKQFNELWPDYSGQLQVIHQAINVDVEHANHYKKDVLEAVESKLGVRLQPFFIVVGLLRDVKDPMFALKAFLDWRNQDENTYSKTASPINYKSYNLLYVGSIEEDTENIQQFIDEVDGKAVHRCDTLAQKELHSLMLSSQALINCSVSEGQSLAVMEAMFLGVSVVVRENPGNCDLVRDRKNGLVFKTPEEMGECLTHLEGNPEIKKQLISAGEEFIEGKEFQREHQAKLYSHLIQKCLLPSA</sequence>
<protein>
    <recommendedName>
        <fullName evidence="2">Glycosyl transferase family 1 domain-containing protein</fullName>
    </recommendedName>
</protein>
<dbReference type="InterPro" id="IPR052622">
    <property type="entry name" value="Glycosyltransferase_G1"/>
</dbReference>
<evidence type="ECO:0000313" key="4">
    <source>
        <dbReference type="Proteomes" id="UP001292079"/>
    </source>
</evidence>
<dbReference type="InterPro" id="IPR001296">
    <property type="entry name" value="Glyco_trans_1"/>
</dbReference>
<keyword evidence="1" id="KW-0328">Glycosyltransferase</keyword>
<keyword evidence="4" id="KW-1185">Reference proteome</keyword>
<organism evidence="3 4">
    <name type="scientific">Schistosoma mekongi</name>
    <name type="common">Parasitic worm</name>
    <dbReference type="NCBI Taxonomy" id="38744"/>
    <lineage>
        <taxon>Eukaryota</taxon>
        <taxon>Metazoa</taxon>
        <taxon>Spiralia</taxon>
        <taxon>Lophotrochozoa</taxon>
        <taxon>Platyhelminthes</taxon>
        <taxon>Trematoda</taxon>
        <taxon>Digenea</taxon>
        <taxon>Strigeidida</taxon>
        <taxon>Schistosomatoidea</taxon>
        <taxon>Schistosomatidae</taxon>
        <taxon>Schistosoma</taxon>
    </lineage>
</organism>
<name>A0AAE2D182_SCHME</name>
<evidence type="ECO:0000259" key="2">
    <source>
        <dbReference type="Pfam" id="PF00534"/>
    </source>
</evidence>
<keyword evidence="1" id="KW-0808">Transferase</keyword>
<dbReference type="Pfam" id="PF00534">
    <property type="entry name" value="Glycos_transf_1"/>
    <property type="match status" value="1"/>
</dbReference>
<dbReference type="AlphaFoldDB" id="A0AAE2D182"/>
<dbReference type="EMBL" id="JALJAT010000084">
    <property type="protein sequence ID" value="KAK4467424.1"/>
    <property type="molecule type" value="Genomic_DNA"/>
</dbReference>